<dbReference type="EMBL" id="JACSQZ010000087">
    <property type="protein sequence ID" value="MBD7916482.1"/>
    <property type="molecule type" value="Genomic_DNA"/>
</dbReference>
<keyword evidence="3" id="KW-1185">Reference proteome</keyword>
<keyword evidence="1" id="KW-1133">Transmembrane helix</keyword>
<feature type="transmembrane region" description="Helical" evidence="1">
    <location>
        <begin position="32"/>
        <end position="52"/>
    </location>
</feature>
<organism evidence="2 3">
    <name type="scientific">Clostridium gallinarum</name>
    <dbReference type="NCBI Taxonomy" id="2762246"/>
    <lineage>
        <taxon>Bacteria</taxon>
        <taxon>Bacillati</taxon>
        <taxon>Bacillota</taxon>
        <taxon>Clostridia</taxon>
        <taxon>Eubacteriales</taxon>
        <taxon>Clostridiaceae</taxon>
        <taxon>Clostridium</taxon>
    </lineage>
</organism>
<accession>A0ABR8Q7T3</accession>
<name>A0ABR8Q7T3_9CLOT</name>
<keyword evidence="1" id="KW-0472">Membrane</keyword>
<protein>
    <submittedName>
        <fullName evidence="2">Uncharacterized protein</fullName>
    </submittedName>
</protein>
<evidence type="ECO:0000313" key="3">
    <source>
        <dbReference type="Proteomes" id="UP000640335"/>
    </source>
</evidence>
<comment type="caution">
    <text evidence="2">The sequence shown here is derived from an EMBL/GenBank/DDBJ whole genome shotgun (WGS) entry which is preliminary data.</text>
</comment>
<evidence type="ECO:0000313" key="2">
    <source>
        <dbReference type="EMBL" id="MBD7916482.1"/>
    </source>
</evidence>
<reference evidence="2 3" key="1">
    <citation type="submission" date="2020-08" db="EMBL/GenBank/DDBJ databases">
        <title>A Genomic Blueprint of the Chicken Gut Microbiome.</title>
        <authorList>
            <person name="Gilroy R."/>
            <person name="Ravi A."/>
            <person name="Getino M."/>
            <person name="Pursley I."/>
            <person name="Horton D.L."/>
            <person name="Alikhan N.-F."/>
            <person name="Baker D."/>
            <person name="Gharbi K."/>
            <person name="Hall N."/>
            <person name="Watson M."/>
            <person name="Adriaenssens E.M."/>
            <person name="Foster-Nyarko E."/>
            <person name="Jarju S."/>
            <person name="Secka A."/>
            <person name="Antonio M."/>
            <person name="Oren A."/>
            <person name="Chaudhuri R."/>
            <person name="La Ragione R.M."/>
            <person name="Hildebrand F."/>
            <person name="Pallen M.J."/>
        </authorList>
    </citation>
    <scope>NUCLEOTIDE SEQUENCE [LARGE SCALE GENOMIC DNA]</scope>
    <source>
        <strain evidence="2 3">Sa3CUN1</strain>
    </source>
</reference>
<keyword evidence="1" id="KW-0812">Transmembrane</keyword>
<feature type="transmembrane region" description="Helical" evidence="1">
    <location>
        <begin position="7"/>
        <end position="26"/>
    </location>
</feature>
<dbReference type="Proteomes" id="UP000640335">
    <property type="component" value="Unassembled WGS sequence"/>
</dbReference>
<proteinExistence type="predicted"/>
<evidence type="ECO:0000256" key="1">
    <source>
        <dbReference type="SAM" id="Phobius"/>
    </source>
</evidence>
<dbReference type="RefSeq" id="WP_191751224.1">
    <property type="nucleotide sequence ID" value="NZ_JACSQZ010000087.1"/>
</dbReference>
<sequence>MLKNKEYYKGVILGLTLIFIGGILILDSRLSIYPLQYLIIIIGLIIIVIETIKSN</sequence>
<gene>
    <name evidence="2" type="ORF">H9660_15160</name>
</gene>